<dbReference type="Gene3D" id="3.10.290.30">
    <property type="entry name" value="MM3350-like"/>
    <property type="match status" value="1"/>
</dbReference>
<organism evidence="2 3">
    <name type="scientific">Metallococcus carri</name>
    <dbReference type="NCBI Taxonomy" id="1656884"/>
    <lineage>
        <taxon>Bacteria</taxon>
        <taxon>Bacillati</taxon>
        <taxon>Actinomycetota</taxon>
        <taxon>Actinomycetes</taxon>
        <taxon>Micrococcales</taxon>
        <taxon>Dermacoccaceae</taxon>
        <taxon>Metallococcus</taxon>
    </lineage>
</organism>
<dbReference type="PANTHER" id="PTHR41878">
    <property type="entry name" value="LEXA REPRESSOR-RELATED"/>
    <property type="match status" value="1"/>
</dbReference>
<accession>A0A967B1B4</accession>
<protein>
    <submittedName>
        <fullName evidence="2">Plasmid pRiA4b ORF-3 family protein</fullName>
    </submittedName>
</protein>
<dbReference type="PANTHER" id="PTHR41878:SF1">
    <property type="entry name" value="TNPR PROTEIN"/>
    <property type="match status" value="1"/>
</dbReference>
<dbReference type="InterPro" id="IPR024047">
    <property type="entry name" value="MM3350-like_sf"/>
</dbReference>
<dbReference type="Proteomes" id="UP000744769">
    <property type="component" value="Unassembled WGS sequence"/>
</dbReference>
<dbReference type="SUPFAM" id="SSF159941">
    <property type="entry name" value="MM3350-like"/>
    <property type="match status" value="1"/>
</dbReference>
<comment type="caution">
    <text evidence="2">The sequence shown here is derived from an EMBL/GenBank/DDBJ whole genome shotgun (WGS) entry which is preliminary data.</text>
</comment>
<reference evidence="2" key="1">
    <citation type="submission" date="2020-03" db="EMBL/GenBank/DDBJ databases">
        <title>Draft sequencing of Calidifontibacter sp. DB0510.</title>
        <authorList>
            <person name="Kim D.-U."/>
        </authorList>
    </citation>
    <scope>NUCLEOTIDE SEQUENCE</scope>
    <source>
        <strain evidence="2">DB0510</strain>
    </source>
</reference>
<evidence type="ECO:0000313" key="2">
    <source>
        <dbReference type="EMBL" id="NHN56184.1"/>
    </source>
</evidence>
<keyword evidence="3" id="KW-1185">Reference proteome</keyword>
<dbReference type="RefSeq" id="WP_166196711.1">
    <property type="nucleotide sequence ID" value="NZ_JAAOIV010000007.1"/>
</dbReference>
<dbReference type="InterPro" id="IPR012912">
    <property type="entry name" value="Plasmid_pRiA4b_Orf3-like"/>
</dbReference>
<feature type="domain" description="Plasmid pRiA4b Orf3-like" evidence="1">
    <location>
        <begin position="60"/>
        <end position="238"/>
    </location>
</feature>
<dbReference type="EMBL" id="JAAOIV010000007">
    <property type="protein sequence ID" value="NHN56184.1"/>
    <property type="molecule type" value="Genomic_DNA"/>
</dbReference>
<dbReference type="Pfam" id="PF07929">
    <property type="entry name" value="PRiA4_ORF3"/>
    <property type="match status" value="1"/>
</dbReference>
<name>A0A967B1B4_9MICO</name>
<evidence type="ECO:0000313" key="3">
    <source>
        <dbReference type="Proteomes" id="UP000744769"/>
    </source>
</evidence>
<gene>
    <name evidence="2" type="ORF">G9U51_10385</name>
</gene>
<sequence length="486" mass="53150">MSDQPDIRQLAEQFVKDASPEQRQQLLQAVLGGDLSSLLGGFEEEQPRPTLLPTPAQVRGFRLRLELRGTKPAVWRRLEVPGNLTLPQVHDVIQTAMGWLDGHLHRFTQTADPRGAYFLTEFDVEEGDEGVLEDEVRLDQLLAATGDRLWYEYDFGDGWEHVLTVEEVLDAPPPRPVCLAGKRACPPEDCGGVPAYQELAAWARNDYSRDDLPEIFDSVREARDWLPLGWHPDDFDLADVNDALSSIGGQPPAVNAELTELVSKSASHGDRRLRTILAKQESHGPTEVSHAEAARITEGFRVLLDAIGDGVTLTSAGYLPPPVVEQVARESGITSWWIGKANREDLTPPVSAIREAARSVGLISVRKGRLAPTAAAKRCGQDPIALWQHIVSRLPLGTKPVHRQAGWLALAVVGSGAPAEEWDSQISDLMAAVGWRVADNPGVRPPADSETLDLLEQLAGKVREGWQVFGVDEAVAATARAATRRT</sequence>
<proteinExistence type="predicted"/>
<dbReference type="AlphaFoldDB" id="A0A967B1B4"/>
<evidence type="ECO:0000259" key="1">
    <source>
        <dbReference type="Pfam" id="PF07929"/>
    </source>
</evidence>